<evidence type="ECO:0000313" key="5">
    <source>
        <dbReference type="Proteomes" id="UP000266234"/>
    </source>
</evidence>
<dbReference type="PROSITE" id="PS50888">
    <property type="entry name" value="BHLH"/>
    <property type="match status" value="1"/>
</dbReference>
<gene>
    <name evidence="4" type="ORF">FLONG3_9488</name>
</gene>
<feature type="region of interest" description="Disordered" evidence="2">
    <location>
        <begin position="50"/>
        <end position="72"/>
    </location>
</feature>
<name>A0A395RWS1_9HYPO</name>
<feature type="region of interest" description="Disordered" evidence="2">
    <location>
        <begin position="315"/>
        <end position="377"/>
    </location>
</feature>
<feature type="compositionally biased region" description="Polar residues" evidence="2">
    <location>
        <begin position="344"/>
        <end position="364"/>
    </location>
</feature>
<proteinExistence type="predicted"/>
<dbReference type="GO" id="GO:0046983">
    <property type="term" value="F:protein dimerization activity"/>
    <property type="evidence" value="ECO:0007669"/>
    <property type="project" value="InterPro"/>
</dbReference>
<dbReference type="SUPFAM" id="SSF47459">
    <property type="entry name" value="HLH, helix-loop-helix DNA-binding domain"/>
    <property type="match status" value="1"/>
</dbReference>
<feature type="compositionally biased region" description="Basic residues" evidence="2">
    <location>
        <begin position="260"/>
        <end position="274"/>
    </location>
</feature>
<evidence type="ECO:0000256" key="1">
    <source>
        <dbReference type="SAM" id="Coils"/>
    </source>
</evidence>
<keyword evidence="5" id="KW-1185">Reference proteome</keyword>
<evidence type="ECO:0000313" key="4">
    <source>
        <dbReference type="EMBL" id="RGP64573.1"/>
    </source>
</evidence>
<dbReference type="STRING" id="694270.A0A395RWS1"/>
<dbReference type="InterPro" id="IPR036638">
    <property type="entry name" value="HLH_DNA-bd_sf"/>
</dbReference>
<dbReference type="CDD" id="cd14686">
    <property type="entry name" value="bZIP"/>
    <property type="match status" value="1"/>
</dbReference>
<feature type="region of interest" description="Disordered" evidence="2">
    <location>
        <begin position="221"/>
        <end position="245"/>
    </location>
</feature>
<organism evidence="4 5">
    <name type="scientific">Fusarium longipes</name>
    <dbReference type="NCBI Taxonomy" id="694270"/>
    <lineage>
        <taxon>Eukaryota</taxon>
        <taxon>Fungi</taxon>
        <taxon>Dikarya</taxon>
        <taxon>Ascomycota</taxon>
        <taxon>Pezizomycotina</taxon>
        <taxon>Sordariomycetes</taxon>
        <taxon>Hypocreomycetidae</taxon>
        <taxon>Hypocreales</taxon>
        <taxon>Nectriaceae</taxon>
        <taxon>Fusarium</taxon>
    </lineage>
</organism>
<feature type="region of interest" description="Disordered" evidence="2">
    <location>
        <begin position="437"/>
        <end position="505"/>
    </location>
</feature>
<dbReference type="Proteomes" id="UP000266234">
    <property type="component" value="Unassembled WGS sequence"/>
</dbReference>
<dbReference type="CDD" id="cd11392">
    <property type="entry name" value="bHLH_ScPHO4_like"/>
    <property type="match status" value="1"/>
</dbReference>
<dbReference type="Pfam" id="PF00010">
    <property type="entry name" value="HLH"/>
    <property type="match status" value="1"/>
</dbReference>
<feature type="compositionally biased region" description="Low complexity" evidence="2">
    <location>
        <begin position="315"/>
        <end position="329"/>
    </location>
</feature>
<feature type="domain" description="BHLH" evidence="3">
    <location>
        <begin position="558"/>
        <end position="625"/>
    </location>
</feature>
<evidence type="ECO:0000256" key="2">
    <source>
        <dbReference type="SAM" id="MobiDB-lite"/>
    </source>
</evidence>
<accession>A0A395RWS1</accession>
<dbReference type="EMBL" id="PXOG01000251">
    <property type="protein sequence ID" value="RGP64573.1"/>
    <property type="molecule type" value="Genomic_DNA"/>
</dbReference>
<evidence type="ECO:0000259" key="3">
    <source>
        <dbReference type="PROSITE" id="PS50888"/>
    </source>
</evidence>
<comment type="caution">
    <text evidence="4">The sequence shown here is derived from an EMBL/GenBank/DDBJ whole genome shotgun (WGS) entry which is preliminary data.</text>
</comment>
<dbReference type="OrthoDB" id="5344169at2759"/>
<protein>
    <submittedName>
        <fullName evidence="4">Phosphorus acquisition-controlling</fullName>
    </submittedName>
</protein>
<feature type="coiled-coil region" evidence="1">
    <location>
        <begin position="615"/>
        <end position="649"/>
    </location>
</feature>
<dbReference type="SMART" id="SM00353">
    <property type="entry name" value="HLH"/>
    <property type="match status" value="1"/>
</dbReference>
<dbReference type="AlphaFoldDB" id="A0A395RWS1"/>
<keyword evidence="1" id="KW-0175">Coiled coil</keyword>
<sequence>MSSTAWNGHDQTMASAGDDDFHQFLDMSNMGSLGDGMHFDFQSFQDNSAQGLMSQSRDAPDTIMTDSDNPGLMVTAGAMPMSTSTAQPTIPAHMMTPASDPISNIDAQIQYLQQQKFQQQQRQMQEHQAAFFHNHNHSVPPTPQSLEMPNSGQFYSQAEQMPASGAYDRGYHQRMKEQDMAFTPLVSPAVTPLDPNFSMDSGYTIPSAYFSPLTSPALHAQNDPSTIYDPRHTNTNNSPIDVDLDRSAAPVTSVLDLPKKSVRKKAATKSRAKASIRSSPIVKAQRRKVGPSPAIVSQVLSEVEEMNGSFLPMSATSTETSAEENSSVSPEALSEMPPPPLPNRRSTSKSPYIQAQSSNQQTPVSAPVDLHPAPATPASLMRLPASRENKQAISHHEPIVSDHIESLELPESVSGKTMTPVISRSSVQSAVVEAAPGKTSGFQPVPSPVFRRQSGDISATASPQLAPGSTGPSARKTPQLAPRSSRKRSTGSIHVSPALLPRISPSIKPLLPGTPGMTPAESAASQLLMSKSNYQNILEGNKVPGVSYPSELSTNLTSKRTSHKIAEQGRRNRINSALQVMAGLLPGGDKTNIVDEGDKKDGKQANAQNSKASVVENAIVHMKSLEKENVDLKKEVEELKKRLEGLQGSADDK</sequence>
<dbReference type="InterPro" id="IPR011598">
    <property type="entry name" value="bHLH_dom"/>
</dbReference>
<dbReference type="Gene3D" id="4.10.280.10">
    <property type="entry name" value="Helix-loop-helix DNA-binding domain"/>
    <property type="match status" value="1"/>
</dbReference>
<feature type="region of interest" description="Disordered" evidence="2">
    <location>
        <begin position="260"/>
        <end position="292"/>
    </location>
</feature>
<reference evidence="4 5" key="1">
    <citation type="journal article" date="2018" name="PLoS Pathog.">
        <title>Evolution of structural diversity of trichothecenes, a family of toxins produced by plant pathogenic and entomopathogenic fungi.</title>
        <authorList>
            <person name="Proctor R.H."/>
            <person name="McCormick S.P."/>
            <person name="Kim H.S."/>
            <person name="Cardoza R.E."/>
            <person name="Stanley A.M."/>
            <person name="Lindo L."/>
            <person name="Kelly A."/>
            <person name="Brown D.W."/>
            <person name="Lee T."/>
            <person name="Vaughan M.M."/>
            <person name="Alexander N.J."/>
            <person name="Busman M."/>
            <person name="Gutierrez S."/>
        </authorList>
    </citation>
    <scope>NUCLEOTIDE SEQUENCE [LARGE SCALE GENOMIC DNA]</scope>
    <source>
        <strain evidence="4 5">NRRL 20695</strain>
    </source>
</reference>